<dbReference type="EMBL" id="UOGI01000109">
    <property type="protein sequence ID" value="VAX31504.1"/>
    <property type="molecule type" value="Genomic_DNA"/>
</dbReference>
<dbReference type="InterPro" id="IPR029063">
    <property type="entry name" value="SAM-dependent_MTases_sf"/>
</dbReference>
<dbReference type="PANTHER" id="PTHR43861">
    <property type="entry name" value="TRANS-ACONITATE 2-METHYLTRANSFERASE-RELATED"/>
    <property type="match status" value="1"/>
</dbReference>
<evidence type="ECO:0000313" key="1">
    <source>
        <dbReference type="EMBL" id="VAX31504.1"/>
    </source>
</evidence>
<proteinExistence type="predicted"/>
<dbReference type="GO" id="GO:0008757">
    <property type="term" value="F:S-adenosylmethionine-dependent methyltransferase activity"/>
    <property type="evidence" value="ECO:0007669"/>
    <property type="project" value="InterPro"/>
</dbReference>
<protein>
    <submittedName>
        <fullName evidence="1">Uncharacterized protein</fullName>
    </submittedName>
</protein>
<name>A0A3B1D5S9_9ZZZZ</name>
<dbReference type="Gene3D" id="3.40.50.150">
    <property type="entry name" value="Vaccinia Virus protein VP39"/>
    <property type="match status" value="1"/>
</dbReference>
<gene>
    <name evidence="1" type="ORF">MNBD_NITROSPIRAE03-1041</name>
</gene>
<reference evidence="1" key="1">
    <citation type="submission" date="2018-06" db="EMBL/GenBank/DDBJ databases">
        <authorList>
            <person name="Zhirakovskaya E."/>
        </authorList>
    </citation>
    <scope>NUCLEOTIDE SEQUENCE</scope>
</reference>
<organism evidence="1">
    <name type="scientific">hydrothermal vent metagenome</name>
    <dbReference type="NCBI Taxonomy" id="652676"/>
    <lineage>
        <taxon>unclassified sequences</taxon>
        <taxon>metagenomes</taxon>
        <taxon>ecological metagenomes</taxon>
    </lineage>
</organism>
<sequence>MKNQLNFLVKDAVHLHFEHVRRTMSNEFADKFFSERMESAAIKTVLKNIRLIQPWLKKEEQQINILDVGMGTGKLPVALQAMGYNVYGIDDDGGGSRSPEFLKQMFPSLKVSVCPLESAQFPFEDGKFDFVTSLDVIEHLPASPRHFLQESYRVLKPKGMLFLSNPNPASLYNCIRLSLGKSINDPIPAYFNASFHGEEGEFSGHWREYTLKELEYMVKAVGFRIEKKGHRSTERTDSSILFKTAYVFYNFITSILLRWLAAEAYVICRK</sequence>
<dbReference type="CDD" id="cd02440">
    <property type="entry name" value="AdoMet_MTases"/>
    <property type="match status" value="1"/>
</dbReference>
<dbReference type="Pfam" id="PF13489">
    <property type="entry name" value="Methyltransf_23"/>
    <property type="match status" value="1"/>
</dbReference>
<accession>A0A3B1D5S9</accession>
<dbReference type="AlphaFoldDB" id="A0A3B1D5S9"/>
<dbReference type="SUPFAM" id="SSF53335">
    <property type="entry name" value="S-adenosyl-L-methionine-dependent methyltransferases"/>
    <property type="match status" value="1"/>
</dbReference>